<dbReference type="PROSITE" id="PS00297">
    <property type="entry name" value="HSP70_1"/>
    <property type="match status" value="1"/>
</dbReference>
<dbReference type="InterPro" id="IPR029047">
    <property type="entry name" value="HSP70_peptide-bd_sf"/>
</dbReference>
<dbReference type="InterPro" id="IPR013126">
    <property type="entry name" value="Hsp_70_fam"/>
</dbReference>
<evidence type="ECO:0000256" key="4">
    <source>
        <dbReference type="ARBA" id="ARBA00022840"/>
    </source>
</evidence>
<dbReference type="Gene3D" id="3.30.420.40">
    <property type="match status" value="2"/>
</dbReference>
<dbReference type="Gene3D" id="2.60.34.10">
    <property type="entry name" value="Substrate Binding Domain Of DNAk, Chain A, domain 1"/>
    <property type="match status" value="1"/>
</dbReference>
<dbReference type="InterPro" id="IPR043129">
    <property type="entry name" value="ATPase_NBD"/>
</dbReference>
<dbReference type="FunFam" id="3.30.30.30:FF:000003">
    <property type="entry name" value="Heat shock protein 9"/>
    <property type="match status" value="1"/>
</dbReference>
<dbReference type="SUPFAM" id="SSF53067">
    <property type="entry name" value="Actin-like ATPase domain"/>
    <property type="match status" value="2"/>
</dbReference>
<dbReference type="PROSITE" id="PS01036">
    <property type="entry name" value="HSP70_3"/>
    <property type="match status" value="1"/>
</dbReference>
<dbReference type="NCBIfam" id="NF001413">
    <property type="entry name" value="PRK00290.1"/>
    <property type="match status" value="1"/>
</dbReference>
<evidence type="ECO:0000256" key="6">
    <source>
        <dbReference type="ARBA" id="ARBA00023242"/>
    </source>
</evidence>
<dbReference type="SUPFAM" id="SSF100920">
    <property type="entry name" value="Heat shock protein 70kD (HSP70), peptide-binding domain"/>
    <property type="match status" value="1"/>
</dbReference>
<comment type="subcellular location">
    <subcellularLocation>
        <location evidence="1">Nucleus</location>
    </subcellularLocation>
</comment>
<dbReference type="PANTHER" id="PTHR19375">
    <property type="entry name" value="HEAT SHOCK PROTEIN 70KDA"/>
    <property type="match status" value="1"/>
</dbReference>
<dbReference type="InterPro" id="IPR018181">
    <property type="entry name" value="Heat_shock_70_CS"/>
</dbReference>
<dbReference type="GO" id="GO:0140662">
    <property type="term" value="F:ATP-dependent protein folding chaperone"/>
    <property type="evidence" value="ECO:0007669"/>
    <property type="project" value="InterPro"/>
</dbReference>
<dbReference type="PROSITE" id="PS00329">
    <property type="entry name" value="HSP70_2"/>
    <property type="match status" value="1"/>
</dbReference>
<dbReference type="PRINTS" id="PR00301">
    <property type="entry name" value="HEATSHOCK70"/>
</dbReference>
<organism evidence="10">
    <name type="scientific">Antonospora locustae</name>
    <name type="common">Microsporidian parasite</name>
    <name type="synonym">Nosema locustae</name>
    <dbReference type="NCBI Taxonomy" id="278021"/>
    <lineage>
        <taxon>Eukaryota</taxon>
        <taxon>Fungi</taxon>
        <taxon>Fungi incertae sedis</taxon>
        <taxon>Microsporidia</taxon>
        <taxon>Antonospora</taxon>
    </lineage>
</organism>
<reference evidence="10" key="1">
    <citation type="journal article" date="1997" name="Mol. Biochem. Parasitol.">
        <title>Evidence for loss of mitochondria in Microsporidia from a mitochondrial-type HSP70 in Nosema locustae.</title>
        <authorList>
            <person name="Germot A."/>
            <person name="Philippe H."/>
            <person name="Le Guyader H."/>
        </authorList>
    </citation>
    <scope>NUCLEOTIDE SEQUENCE</scope>
    <source>
        <strain evidence="10">ATCC 30860</strain>
    </source>
</reference>
<proteinExistence type="inferred from homology"/>
<dbReference type="FunFam" id="3.30.420.40:FF:000020">
    <property type="entry name" value="Chaperone protein HscA homolog"/>
    <property type="match status" value="1"/>
</dbReference>
<dbReference type="FunFam" id="2.60.34.10:FF:000012">
    <property type="entry name" value="Heat shock 70 kDa protein"/>
    <property type="match status" value="1"/>
</dbReference>
<dbReference type="AlphaFoldDB" id="O09356"/>
<name>O09356_ANTLO</name>
<keyword evidence="6" id="KW-0539">Nucleus</keyword>
<dbReference type="Pfam" id="PF00012">
    <property type="entry name" value="HSP70"/>
    <property type="match status" value="1"/>
</dbReference>
<accession>O09356</accession>
<keyword evidence="3 9" id="KW-0547">Nucleotide-binding</keyword>
<comment type="function">
    <text evidence="7">May act as a chaperone.</text>
</comment>
<dbReference type="EMBL" id="U97520">
    <property type="protein sequence ID" value="AAC47660.1"/>
    <property type="molecule type" value="Genomic_DNA"/>
</dbReference>
<evidence type="ECO:0000256" key="9">
    <source>
        <dbReference type="RuleBase" id="RU003322"/>
    </source>
</evidence>
<keyword evidence="5" id="KW-0143">Chaperone</keyword>
<keyword evidence="4 9" id="KW-0067">ATP-binding</keyword>
<evidence type="ECO:0000256" key="1">
    <source>
        <dbReference type="ARBA" id="ARBA00004123"/>
    </source>
</evidence>
<protein>
    <recommendedName>
        <fullName evidence="8">Mitochondrial-type heat shock protein 70</fullName>
    </recommendedName>
</protein>
<dbReference type="FunFam" id="3.30.420.40:FF:000004">
    <property type="entry name" value="Molecular chaperone DnaK"/>
    <property type="match status" value="1"/>
</dbReference>
<evidence type="ECO:0000256" key="7">
    <source>
        <dbReference type="ARBA" id="ARBA00056493"/>
    </source>
</evidence>
<dbReference type="FunFam" id="3.90.640.10:FF:000003">
    <property type="entry name" value="Molecular chaperone DnaK"/>
    <property type="match status" value="1"/>
</dbReference>
<evidence type="ECO:0000256" key="8">
    <source>
        <dbReference type="ARBA" id="ARBA00073327"/>
    </source>
</evidence>
<dbReference type="GO" id="GO:0005524">
    <property type="term" value="F:ATP binding"/>
    <property type="evidence" value="ECO:0007669"/>
    <property type="project" value="UniProtKB-KW"/>
</dbReference>
<comment type="similarity">
    <text evidence="2 9">Belongs to the heat shock protein 70 family.</text>
</comment>
<evidence type="ECO:0000313" key="10">
    <source>
        <dbReference type="EMBL" id="AAC47660.1"/>
    </source>
</evidence>
<evidence type="ECO:0000256" key="3">
    <source>
        <dbReference type="ARBA" id="ARBA00022741"/>
    </source>
</evidence>
<dbReference type="GO" id="GO:0005634">
    <property type="term" value="C:nucleus"/>
    <property type="evidence" value="ECO:0007669"/>
    <property type="project" value="UniProtKB-SubCell"/>
</dbReference>
<sequence>MCSVLCVYIYGSRAARLIRPFRKKFGHHKKMGAEVEKSTIIGIDLGTTNSCVSVIKDRYPKIIRNRTGKRTTPSTVTFGDKIVVGSELVDGDPGATVFGTKRLIGRKFEDPEIQKYIQKLPYKTVSHVNGDAWIKVSDRMFSPSQIAAYILTELKRCAEDFLKSPVSKSVITVPAYFNDSQRQATKDAGRLAGLKVLRVINEPTAAALAYGLGRTENGTIAVFDLGGGTFDISILEIKDGIFEVKSTNGNTHLGGEDIDAEIVDYVIEKAGLRHKAGNMSAGTLKRIRRAAEAAKIELSQADSTRIKALVELRDSPVDTEFGKQDAADKYSVEVDVVLTRNELEDIAEKIVNKTIEPCKKAIKDAKVDLKDIQHVILVGGMTRMPLVQRVVEKIFKRKPIFGVDPEEAVAKGAAVQGGILSGDVNNMLLLDVASLSLGIETVGGIFSPIIRRNTTLPVKETQVFTTSEDNQTEVDINIYQGERPLVKYNKFLGSLKLKNIPRAPKNVPKIEVTFESDANGICKITARDALTKKEQSLELLPSGGLTKSEIERMIKDAETKKICDQKTVYVVESKNKLRKFIEECDAIHADVKGVDELRRMVHSDQFDPEVAERKMEEVRARL</sequence>
<evidence type="ECO:0000256" key="5">
    <source>
        <dbReference type="ARBA" id="ARBA00023186"/>
    </source>
</evidence>
<evidence type="ECO:0000256" key="2">
    <source>
        <dbReference type="ARBA" id="ARBA00007381"/>
    </source>
</evidence>
<dbReference type="Gene3D" id="3.90.640.10">
    <property type="entry name" value="Actin, Chain A, domain 4"/>
    <property type="match status" value="1"/>
</dbReference>